<accession>A0A365Y8B9</accession>
<organism evidence="2 3">
    <name type="scientific">Glutamicibacter soli</name>
    <dbReference type="NCBI Taxonomy" id="453836"/>
    <lineage>
        <taxon>Bacteria</taxon>
        <taxon>Bacillati</taxon>
        <taxon>Actinomycetota</taxon>
        <taxon>Actinomycetes</taxon>
        <taxon>Micrococcales</taxon>
        <taxon>Micrococcaceae</taxon>
        <taxon>Glutamicibacter</taxon>
    </lineage>
</organism>
<dbReference type="Proteomes" id="UP000252167">
    <property type="component" value="Unassembled WGS sequence"/>
</dbReference>
<evidence type="ECO:0000313" key="2">
    <source>
        <dbReference type="EMBL" id="RBL98925.1"/>
    </source>
</evidence>
<reference evidence="2 3" key="1">
    <citation type="submission" date="2018-01" db="EMBL/GenBank/DDBJ databases">
        <title>Glutamicibacter soli strain NHPC-3 Whole genome sequence and assembly.</title>
        <authorList>
            <person name="Choudhury P."/>
            <person name="Gupta D."/>
            <person name="Sengupta K."/>
            <person name="Jawed A."/>
            <person name="Sultana N."/>
            <person name="Saha P."/>
        </authorList>
    </citation>
    <scope>NUCLEOTIDE SEQUENCE [LARGE SCALE GENOMIC DNA]</scope>
    <source>
        <strain evidence="2 3">NHPC-3</strain>
    </source>
</reference>
<comment type="caution">
    <text evidence="2">The sequence shown here is derived from an EMBL/GenBank/DDBJ whole genome shotgun (WGS) entry which is preliminary data.</text>
</comment>
<dbReference type="AlphaFoldDB" id="A0A365Y8B9"/>
<evidence type="ECO:0000313" key="3">
    <source>
        <dbReference type="Proteomes" id="UP000252167"/>
    </source>
</evidence>
<keyword evidence="3" id="KW-1185">Reference proteome</keyword>
<feature type="compositionally biased region" description="Basic and acidic residues" evidence="1">
    <location>
        <begin position="239"/>
        <end position="284"/>
    </location>
</feature>
<protein>
    <submittedName>
        <fullName evidence="2">Uncharacterized protein</fullName>
    </submittedName>
</protein>
<dbReference type="EMBL" id="POAF01000011">
    <property type="protein sequence ID" value="RBL98925.1"/>
    <property type="molecule type" value="Genomic_DNA"/>
</dbReference>
<gene>
    <name evidence="2" type="ORF">C1H84_16950</name>
</gene>
<name>A0A365Y8B9_9MICC</name>
<evidence type="ECO:0000256" key="1">
    <source>
        <dbReference type="SAM" id="MobiDB-lite"/>
    </source>
</evidence>
<dbReference type="RefSeq" id="WP_113608075.1">
    <property type="nucleotide sequence ID" value="NZ_POAF01000011.1"/>
</dbReference>
<feature type="compositionally biased region" description="Polar residues" evidence="1">
    <location>
        <begin position="300"/>
        <end position="311"/>
    </location>
</feature>
<feature type="region of interest" description="Disordered" evidence="1">
    <location>
        <begin position="231"/>
        <end position="363"/>
    </location>
</feature>
<sequence length="363" mass="39865">MNDNEESEIMQDFGQMLRTVMGSGLQAVEQAQRRAAMRAQEQAMNEAKERGVAQMIGKDFASDKFWRSAGSEAIADRMTLSLELATKHGASSEAARAFMTGADRIRNQFGINVEDLNRDHPTAATDRHHALRDALDDYLAGQRATAEQPPMGQEPWFAQPQGTFRDYDYNDGLERHVEISKEEALRRLELMPADTVRDPSIGGRDTISFVPSWYGHDDDVDRAIAEKFPHLVPEGAKLPPERTTAEAAEAQKDEATHLGQAERAEGEEHLDRANAETAEAKEVRTPPQAGAGPEDASPVPLNQHSDASQRILSVWREKSGGANNPSLAQAPTLEHSKSATSAKRPKILVGQTQGRGKEQGLSR</sequence>
<proteinExistence type="predicted"/>